<dbReference type="Pfam" id="PF13333">
    <property type="entry name" value="rve_2"/>
    <property type="match status" value="1"/>
</dbReference>
<dbReference type="InterPro" id="IPR048020">
    <property type="entry name" value="Transpos_IS3"/>
</dbReference>
<evidence type="ECO:0000256" key="1">
    <source>
        <dbReference type="SAM" id="Coils"/>
    </source>
</evidence>
<dbReference type="SUPFAM" id="SSF46689">
    <property type="entry name" value="Homeodomain-like"/>
    <property type="match status" value="1"/>
</dbReference>
<dbReference type="Pfam" id="PF00665">
    <property type="entry name" value="rve"/>
    <property type="match status" value="1"/>
</dbReference>
<dbReference type="Gene3D" id="1.10.10.60">
    <property type="entry name" value="Homeodomain-like"/>
    <property type="match status" value="1"/>
</dbReference>
<evidence type="ECO:0000313" key="4">
    <source>
        <dbReference type="Proteomes" id="UP000028782"/>
    </source>
</evidence>
<dbReference type="GeneID" id="24117178"/>
<organism evidence="3 4">
    <name type="scientific">Comamonas testosteroni TK102</name>
    <dbReference type="NCBI Taxonomy" id="1392005"/>
    <lineage>
        <taxon>Bacteria</taxon>
        <taxon>Pseudomonadati</taxon>
        <taxon>Pseudomonadota</taxon>
        <taxon>Betaproteobacteria</taxon>
        <taxon>Burkholderiales</taxon>
        <taxon>Comamonadaceae</taxon>
        <taxon>Comamonas</taxon>
    </lineage>
</organism>
<dbReference type="InterPro" id="IPR036397">
    <property type="entry name" value="RNaseH_sf"/>
</dbReference>
<keyword evidence="1" id="KW-0175">Coiled coil</keyword>
<name>A0A076PS48_COMTE</name>
<dbReference type="Pfam" id="PF13276">
    <property type="entry name" value="HTH_21"/>
    <property type="match status" value="1"/>
</dbReference>
<reference evidence="3 4" key="1">
    <citation type="journal article" date="2014" name="Genome Announc.">
        <title>Complete Genome Sequence of Polychlorinated Biphenyl Degrader Comamonas testosteroni TK102 (NBRC 109938).</title>
        <authorList>
            <person name="Fukuda K."/>
            <person name="Hosoyama A."/>
            <person name="Tsuchikane K."/>
            <person name="Ohji S."/>
            <person name="Yamazoe A."/>
            <person name="Fujita N."/>
            <person name="Shintani M."/>
            <person name="Kimbara K."/>
        </authorList>
    </citation>
    <scope>NUCLEOTIDE SEQUENCE [LARGE SCALE GENOMIC DNA]</scope>
    <source>
        <strain evidence="3">TK102</strain>
    </source>
</reference>
<dbReference type="NCBIfam" id="NF033516">
    <property type="entry name" value="transpos_IS3"/>
    <property type="match status" value="1"/>
</dbReference>
<dbReference type="GO" id="GO:0003676">
    <property type="term" value="F:nucleic acid binding"/>
    <property type="evidence" value="ECO:0007669"/>
    <property type="project" value="InterPro"/>
</dbReference>
<protein>
    <submittedName>
        <fullName evidence="3">Transposase IS1353</fullName>
    </submittedName>
</protein>
<dbReference type="InterPro" id="IPR050900">
    <property type="entry name" value="Transposase_IS3/IS150/IS904"/>
</dbReference>
<dbReference type="GO" id="GO:0015074">
    <property type="term" value="P:DNA integration"/>
    <property type="evidence" value="ECO:0007669"/>
    <property type="project" value="InterPro"/>
</dbReference>
<dbReference type="HOGENOM" id="CLU_027402_27_5_4"/>
<dbReference type="PROSITE" id="PS50994">
    <property type="entry name" value="INTEGRASE"/>
    <property type="match status" value="1"/>
</dbReference>
<dbReference type="InterPro" id="IPR012337">
    <property type="entry name" value="RNaseH-like_sf"/>
</dbReference>
<dbReference type="Proteomes" id="UP000028782">
    <property type="component" value="Chromosome"/>
</dbReference>
<dbReference type="KEGG" id="ctes:O987_10365"/>
<dbReference type="InterPro" id="IPR009057">
    <property type="entry name" value="Homeodomain-like_sf"/>
</dbReference>
<proteinExistence type="predicted"/>
<dbReference type="EMBL" id="CP006704">
    <property type="protein sequence ID" value="AIJ46197.1"/>
    <property type="molecule type" value="Genomic_DNA"/>
</dbReference>
<dbReference type="Gene3D" id="3.30.420.10">
    <property type="entry name" value="Ribonuclease H-like superfamily/Ribonuclease H"/>
    <property type="match status" value="1"/>
</dbReference>
<dbReference type="SUPFAM" id="SSF53098">
    <property type="entry name" value="Ribonuclease H-like"/>
    <property type="match status" value="1"/>
</dbReference>
<dbReference type="PANTHER" id="PTHR46889:SF4">
    <property type="entry name" value="TRANSPOSASE INSO FOR INSERTION SEQUENCE ELEMENT IS911B-RELATED"/>
    <property type="match status" value="1"/>
</dbReference>
<dbReference type="PANTHER" id="PTHR46889">
    <property type="entry name" value="TRANSPOSASE INSF FOR INSERTION SEQUENCE IS3B-RELATED"/>
    <property type="match status" value="1"/>
</dbReference>
<evidence type="ECO:0000313" key="3">
    <source>
        <dbReference type="EMBL" id="AIJ46197.1"/>
    </source>
</evidence>
<feature type="coiled-coil region" evidence="1">
    <location>
        <begin position="179"/>
        <end position="206"/>
    </location>
</feature>
<dbReference type="InterPro" id="IPR001584">
    <property type="entry name" value="Integrase_cat-core"/>
</dbReference>
<accession>A0A076PS48</accession>
<gene>
    <name evidence="3" type="ORF">O987_10365</name>
</gene>
<dbReference type="AlphaFoldDB" id="A0A076PS48"/>
<evidence type="ECO:0000259" key="2">
    <source>
        <dbReference type="PROSITE" id="PS50994"/>
    </source>
</evidence>
<sequence>MYSYADRIRAVALYIKLGLRVRATIRQLGYPTKNALKGWYQHYLKHQDLPASQAPRAPKYSLQQRQVAIAHYLAHDRCIAATMRALGYPGRGTLTAWVRQDCPDTCKSRVGRSWPATKPDALMCEGVVQLCARRSSAQQIADKLGVCRGTLYNWKNQLLGPCAPASMKHSPKRSPVLDEAALRRQVESLRQDVRRLKIERELLKQAHEILKNGADIDLHRLANKDKAVLVEALHGQYELPELLSLVGLARSSYFYHRARLKLADKYVDLRRSITEIFDNNYRCYGYRRVQASLLKECTGISEKVVRRLMKQEGLIVAKPKRRRYNSYLGEIGAAPQNLINRDFRAAAPNEKWLTDITELQIPAGKVYLSPVIDCFDGLVVSWSIGTHPNAHLVNTMLDAAIDAVQGSESRPVIHSDRGAHYRWPGWLSRVHDAKLTRSMSRKGCSPDNAACEGFFGRLKMELFYPNNWQSTTIEQFIEAVDAYIRWYNEKRIKVSLGRLSPVEYRHKLGLAA</sequence>
<dbReference type="RefSeq" id="WP_003056089.1">
    <property type="nucleotide sequence ID" value="NZ_CP006704.1"/>
</dbReference>
<feature type="domain" description="Integrase catalytic" evidence="2">
    <location>
        <begin position="344"/>
        <end position="509"/>
    </location>
</feature>
<dbReference type="InterPro" id="IPR025948">
    <property type="entry name" value="HTH-like_dom"/>
</dbReference>